<dbReference type="InterPro" id="IPR021672">
    <property type="entry name" value="DUF3258"/>
</dbReference>
<sequence length="592" mass="68046">MQAVVGCQYLYRRKATYYLRVKMPKRLGMREIRMCLRTHKLEVALVLMERLKPLISQLKGLVIHSRTLDTSLISQQLNQIKNAMQKQLTIADIDPLIAKLEQGFSDGGHAVNALGDKSILELDSRFKELFIYMAETDSNEERVNRFAEIIKGLPEGERWSFLESMSSVIKLFTRIEDEPSEGDGLLQQANELLAEHGYAIEPKSLPYRVLLSKLKTSNAVRDELLASIFNEDFLGEREVQGLLANTSEPMVHTPIADVDNEPTGPLFSEVYAEFLEFKIKKEKLTEKIQADYERFYIVWQLLMDDKPIDQYKPKDIGRFIDRCFELPRMNIAPYNKMTWQERLDCEVPEEDVISAKSVQGYYKWLQSIFAYAKKDTVDYISVSPCSIKRDFTSNTRGAFSDMELGQFLNAAKAERKPWKKWIIQLGIYTGARLGELVQLRKSDIRFDEETKRHYILITDEHKDQKLKTDNAKRKIPIHTALVVGGFLDFVATCGEEVFEELDKSVRVTGWMPRLMESIGVPTFNELGHKRSFHSFRHTFITKLMNDGVPVNNLQQVVGHEISSFGITSNYTHKATSIKNLVEVVDAFNIGDK</sequence>
<dbReference type="Proteomes" id="UP001382455">
    <property type="component" value="Unassembled WGS sequence"/>
</dbReference>
<dbReference type="Pfam" id="PF00589">
    <property type="entry name" value="Phage_integrase"/>
    <property type="match status" value="1"/>
</dbReference>
<evidence type="ECO:0000259" key="4">
    <source>
        <dbReference type="PROSITE" id="PS51898"/>
    </source>
</evidence>
<dbReference type="Pfam" id="PF20172">
    <property type="entry name" value="DUF6538"/>
    <property type="match status" value="1"/>
</dbReference>
<evidence type="ECO:0000256" key="3">
    <source>
        <dbReference type="ARBA" id="ARBA00023172"/>
    </source>
</evidence>
<evidence type="ECO:0000256" key="2">
    <source>
        <dbReference type="ARBA" id="ARBA00023125"/>
    </source>
</evidence>
<dbReference type="InterPro" id="IPR002104">
    <property type="entry name" value="Integrase_catalytic"/>
</dbReference>
<protein>
    <submittedName>
        <fullName evidence="5">DUF3258 domain-containing protein</fullName>
    </submittedName>
</protein>
<keyword evidence="1" id="KW-0229">DNA integration</keyword>
<feature type="domain" description="Tyr recombinase" evidence="4">
    <location>
        <begin position="393"/>
        <end position="585"/>
    </location>
</feature>
<dbReference type="PANTHER" id="PTHR30349">
    <property type="entry name" value="PHAGE INTEGRASE-RELATED"/>
    <property type="match status" value="1"/>
</dbReference>
<dbReference type="CDD" id="cd01184">
    <property type="entry name" value="INT_C_like_1"/>
    <property type="match status" value="1"/>
</dbReference>
<accession>A0ABU8EUB8</accession>
<dbReference type="InterPro" id="IPR046668">
    <property type="entry name" value="DUF6538"/>
</dbReference>
<dbReference type="InterPro" id="IPR010998">
    <property type="entry name" value="Integrase_recombinase_N"/>
</dbReference>
<dbReference type="Gene3D" id="1.10.150.130">
    <property type="match status" value="1"/>
</dbReference>
<reference evidence="5 6" key="1">
    <citation type="submission" date="2023-12" db="EMBL/GenBank/DDBJ databases">
        <title>Friends and Foes: Symbiotic and Algicidal bacterial influence on Karenia brevis blooms.</title>
        <authorList>
            <person name="Fei C."/>
            <person name="Mohamed A.R."/>
            <person name="Booker A."/>
            <person name="Arshad M."/>
            <person name="Klass S."/>
            <person name="Ahn S."/>
            <person name="Gilbert P.M."/>
            <person name="Heil C.A."/>
            <person name="Martinez J.M."/>
            <person name="Amin S.A."/>
        </authorList>
    </citation>
    <scope>NUCLEOTIDE SEQUENCE [LARGE SCALE GENOMIC DNA]</scope>
    <source>
        <strain evidence="5 6">CE15</strain>
    </source>
</reference>
<keyword evidence="6" id="KW-1185">Reference proteome</keyword>
<organism evidence="5 6">
    <name type="scientific">Pseudoalteromonas spongiae</name>
    <dbReference type="NCBI Taxonomy" id="298657"/>
    <lineage>
        <taxon>Bacteria</taxon>
        <taxon>Pseudomonadati</taxon>
        <taxon>Pseudomonadota</taxon>
        <taxon>Gammaproteobacteria</taxon>
        <taxon>Alteromonadales</taxon>
        <taxon>Pseudoalteromonadaceae</taxon>
        <taxon>Pseudoalteromonas</taxon>
    </lineage>
</organism>
<gene>
    <name evidence="5" type="ORF">WAE96_12835</name>
</gene>
<comment type="caution">
    <text evidence="5">The sequence shown here is derived from an EMBL/GenBank/DDBJ whole genome shotgun (WGS) entry which is preliminary data.</text>
</comment>
<evidence type="ECO:0000313" key="5">
    <source>
        <dbReference type="EMBL" id="MEI4550548.1"/>
    </source>
</evidence>
<dbReference type="Gene3D" id="1.10.443.10">
    <property type="entry name" value="Intergrase catalytic core"/>
    <property type="match status" value="1"/>
</dbReference>
<dbReference type="InterPro" id="IPR011010">
    <property type="entry name" value="DNA_brk_join_enz"/>
</dbReference>
<keyword evidence="2" id="KW-0238">DNA-binding</keyword>
<dbReference type="RefSeq" id="WP_336435704.1">
    <property type="nucleotide sequence ID" value="NZ_JBAWKS010000001.1"/>
</dbReference>
<keyword evidence="3" id="KW-0233">DNA recombination</keyword>
<dbReference type="PROSITE" id="PS51898">
    <property type="entry name" value="TYR_RECOMBINASE"/>
    <property type="match status" value="1"/>
</dbReference>
<dbReference type="EMBL" id="JBAWKS010000001">
    <property type="protein sequence ID" value="MEI4550548.1"/>
    <property type="molecule type" value="Genomic_DNA"/>
</dbReference>
<name>A0ABU8EUB8_9GAMM</name>
<proteinExistence type="predicted"/>
<dbReference type="SUPFAM" id="SSF56349">
    <property type="entry name" value="DNA breaking-rejoining enzymes"/>
    <property type="match status" value="1"/>
</dbReference>
<dbReference type="InterPro" id="IPR013762">
    <property type="entry name" value="Integrase-like_cat_sf"/>
</dbReference>
<dbReference type="InterPro" id="IPR050090">
    <property type="entry name" value="Tyrosine_recombinase_XerCD"/>
</dbReference>
<evidence type="ECO:0000256" key="1">
    <source>
        <dbReference type="ARBA" id="ARBA00022908"/>
    </source>
</evidence>
<dbReference type="Pfam" id="PF11646">
    <property type="entry name" value="DUF3258"/>
    <property type="match status" value="1"/>
</dbReference>
<evidence type="ECO:0000313" key="6">
    <source>
        <dbReference type="Proteomes" id="UP001382455"/>
    </source>
</evidence>